<feature type="transmembrane region" description="Helical" evidence="7">
    <location>
        <begin position="206"/>
        <end position="229"/>
    </location>
</feature>
<keyword evidence="5 7" id="KW-1133">Transmembrane helix</keyword>
<reference evidence="8" key="1">
    <citation type="submission" date="2018-06" db="EMBL/GenBank/DDBJ databases">
        <authorList>
            <person name="Zhirakovskaya E."/>
        </authorList>
    </citation>
    <scope>NUCLEOTIDE SEQUENCE</scope>
</reference>
<dbReference type="InterPro" id="IPR036259">
    <property type="entry name" value="MFS_trans_sf"/>
</dbReference>
<gene>
    <name evidence="8" type="ORF">MNBD_GAMMA15-522</name>
</gene>
<feature type="transmembrane region" description="Helical" evidence="7">
    <location>
        <begin position="241"/>
        <end position="259"/>
    </location>
</feature>
<keyword evidence="3" id="KW-1003">Cell membrane</keyword>
<feature type="transmembrane region" description="Helical" evidence="7">
    <location>
        <begin position="358"/>
        <end position="378"/>
    </location>
</feature>
<feature type="transmembrane region" description="Helical" evidence="7">
    <location>
        <begin position="126"/>
        <end position="148"/>
    </location>
</feature>
<feature type="transmembrane region" description="Helical" evidence="7">
    <location>
        <begin position="271"/>
        <end position="288"/>
    </location>
</feature>
<evidence type="ECO:0000256" key="5">
    <source>
        <dbReference type="ARBA" id="ARBA00022989"/>
    </source>
</evidence>
<dbReference type="AlphaFoldDB" id="A0A3B0Y730"/>
<evidence type="ECO:0000256" key="6">
    <source>
        <dbReference type="ARBA" id="ARBA00023136"/>
    </source>
</evidence>
<evidence type="ECO:0000256" key="3">
    <source>
        <dbReference type="ARBA" id="ARBA00022475"/>
    </source>
</evidence>
<dbReference type="CDD" id="cd06173">
    <property type="entry name" value="MFS_MefA_like"/>
    <property type="match status" value="1"/>
</dbReference>
<name>A0A3B0Y730_9ZZZZ</name>
<dbReference type="NCBIfam" id="NF008397">
    <property type="entry name" value="PRK11195.1"/>
    <property type="match status" value="1"/>
</dbReference>
<evidence type="ECO:0000256" key="7">
    <source>
        <dbReference type="SAM" id="Phobius"/>
    </source>
</evidence>
<evidence type="ECO:0000256" key="2">
    <source>
        <dbReference type="ARBA" id="ARBA00022448"/>
    </source>
</evidence>
<dbReference type="SUPFAM" id="SSF103473">
    <property type="entry name" value="MFS general substrate transporter"/>
    <property type="match status" value="1"/>
</dbReference>
<organism evidence="8">
    <name type="scientific">hydrothermal vent metagenome</name>
    <dbReference type="NCBI Taxonomy" id="652676"/>
    <lineage>
        <taxon>unclassified sequences</taxon>
        <taxon>metagenomes</taxon>
        <taxon>ecological metagenomes</taxon>
    </lineage>
</organism>
<dbReference type="Pfam" id="PF07690">
    <property type="entry name" value="MFS_1"/>
    <property type="match status" value="1"/>
</dbReference>
<evidence type="ECO:0000256" key="4">
    <source>
        <dbReference type="ARBA" id="ARBA00022692"/>
    </source>
</evidence>
<feature type="transmembrane region" description="Helical" evidence="7">
    <location>
        <begin position="294"/>
        <end position="314"/>
    </location>
</feature>
<evidence type="ECO:0000256" key="1">
    <source>
        <dbReference type="ARBA" id="ARBA00004651"/>
    </source>
</evidence>
<proteinExistence type="predicted"/>
<protein>
    <submittedName>
        <fullName evidence="8">Lysophospholipid transporter LplT</fullName>
    </submittedName>
</protein>
<keyword evidence="2" id="KW-0813">Transport</keyword>
<evidence type="ECO:0000313" key="8">
    <source>
        <dbReference type="EMBL" id="VAW75421.1"/>
    </source>
</evidence>
<keyword evidence="6 7" id="KW-0472">Membrane</keyword>
<feature type="transmembrane region" description="Helical" evidence="7">
    <location>
        <begin position="42"/>
        <end position="59"/>
    </location>
</feature>
<sequence length="384" mass="40345">MTRGLLALLVAQFLSAFADNAILFTLVAMVLQADNIGDWYVPALQASFLLAFVLLAPWVGPLADRYPKPQILITGNLVKLAGVALLLTGIEPLLAYALVGLGAALYSPAKYGILPEIVDTDTLVRANAWIEATTIAAIVLGTVAGAAIADRSVMLAMALIAGLYGLSLTATLLIPPLAARGATLQHALPEFIRMNRILWCNARARFALLGGSLFWSSGALLRVALVAWAPLVLATHTASGIAELTLFLAIGVILGSVVAPRFIPLSQLPRVRYVAFTMGLLIAAFSLVDSLWPARIALLAIGTAGGLFVVPVNATVQDEGHHSTGSGHAVAIQNFFQNLAMLVSVGVYTVLLTDDVSVVGVIAGLGVFVVVAILVLPVRHLDRR</sequence>
<feature type="transmembrane region" description="Helical" evidence="7">
    <location>
        <begin position="154"/>
        <end position="174"/>
    </location>
</feature>
<comment type="subcellular location">
    <subcellularLocation>
        <location evidence="1">Cell membrane</location>
        <topology evidence="1">Multi-pass membrane protein</topology>
    </subcellularLocation>
</comment>
<dbReference type="PANTHER" id="PTHR43266:SF2">
    <property type="entry name" value="MAJOR FACILITATOR SUPERFAMILY (MFS) PROFILE DOMAIN-CONTAINING PROTEIN"/>
    <property type="match status" value="1"/>
</dbReference>
<dbReference type="GO" id="GO:0005886">
    <property type="term" value="C:plasma membrane"/>
    <property type="evidence" value="ECO:0007669"/>
    <property type="project" value="UniProtKB-SubCell"/>
</dbReference>
<feature type="transmembrane region" description="Helical" evidence="7">
    <location>
        <begin position="93"/>
        <end position="114"/>
    </location>
</feature>
<accession>A0A3B0Y730</accession>
<dbReference type="GO" id="GO:0022857">
    <property type="term" value="F:transmembrane transporter activity"/>
    <property type="evidence" value="ECO:0007669"/>
    <property type="project" value="InterPro"/>
</dbReference>
<keyword evidence="4 7" id="KW-0812">Transmembrane</keyword>
<dbReference type="InterPro" id="IPR011701">
    <property type="entry name" value="MFS"/>
</dbReference>
<dbReference type="Gene3D" id="1.20.1250.20">
    <property type="entry name" value="MFS general substrate transporter like domains"/>
    <property type="match status" value="1"/>
</dbReference>
<dbReference type="PANTHER" id="PTHR43266">
    <property type="entry name" value="MACROLIDE-EFFLUX PROTEIN"/>
    <property type="match status" value="1"/>
</dbReference>
<feature type="transmembrane region" description="Helical" evidence="7">
    <location>
        <begin position="335"/>
        <end position="352"/>
    </location>
</feature>
<dbReference type="EMBL" id="UOFN01000047">
    <property type="protein sequence ID" value="VAW75421.1"/>
    <property type="molecule type" value="Genomic_DNA"/>
</dbReference>